<keyword evidence="9" id="KW-1185">Reference proteome</keyword>
<accession>A0ABP1Z2I4</accession>
<dbReference type="Proteomes" id="UP000078599">
    <property type="component" value="Unassembled WGS sequence"/>
</dbReference>
<evidence type="ECO:0000256" key="5">
    <source>
        <dbReference type="SAM" id="MobiDB-lite"/>
    </source>
</evidence>
<keyword evidence="3 6" id="KW-1133">Transmembrane helix</keyword>
<dbReference type="CDD" id="cd16424">
    <property type="entry name" value="VirB8"/>
    <property type="match status" value="1"/>
</dbReference>
<feature type="region of interest" description="Disordered" evidence="5">
    <location>
        <begin position="1"/>
        <end position="25"/>
    </location>
</feature>
<gene>
    <name evidence="8" type="primary">virB</name>
    <name evidence="8" type="ORF">THICB1_200012</name>
</gene>
<keyword evidence="4 6" id="KW-0472">Membrane</keyword>
<evidence type="ECO:0000256" key="3">
    <source>
        <dbReference type="ARBA" id="ARBA00022989"/>
    </source>
</evidence>
<evidence type="ECO:0000256" key="1">
    <source>
        <dbReference type="ARBA" id="ARBA00004167"/>
    </source>
</evidence>
<dbReference type="InterPro" id="IPR007430">
    <property type="entry name" value="VirB8"/>
</dbReference>
<keyword evidence="2 6" id="KW-0812">Transmembrane</keyword>
<evidence type="ECO:0000256" key="4">
    <source>
        <dbReference type="ARBA" id="ARBA00023136"/>
    </source>
</evidence>
<dbReference type="Pfam" id="PF04335">
    <property type="entry name" value="VirB8"/>
    <property type="match status" value="1"/>
</dbReference>
<evidence type="ECO:0000313" key="9">
    <source>
        <dbReference type="Proteomes" id="UP000078599"/>
    </source>
</evidence>
<feature type="transmembrane region" description="Helical" evidence="6">
    <location>
        <begin position="74"/>
        <end position="96"/>
    </location>
</feature>
<comment type="subcellular location">
    <subcellularLocation>
        <location evidence="1">Membrane</location>
        <topology evidence="1">Single-pass membrane protein</topology>
    </subcellularLocation>
</comment>
<reference evidence="8 9" key="1">
    <citation type="submission" date="2015-03" db="EMBL/GenBank/DDBJ databases">
        <authorList>
            <person name="Regsiter A."/>
            <person name="william w."/>
        </authorList>
    </citation>
    <scope>NUCLEOTIDE SEQUENCE [LARGE SCALE GENOMIC DNA]</scope>
    <source>
        <strain evidence="8 9">CB1</strain>
    </source>
</reference>
<dbReference type="SUPFAM" id="SSF54427">
    <property type="entry name" value="NTF2-like"/>
    <property type="match status" value="1"/>
</dbReference>
<feature type="domain" description="Bacterial virulence protein VirB8" evidence="7">
    <location>
        <begin position="57"/>
        <end position="261"/>
    </location>
</feature>
<organism evidence="8 9">
    <name type="scientific">Thiomonas arsenitoxydans (strain DSM 22701 / CIP 110005 / 3As)</name>
    <dbReference type="NCBI Taxonomy" id="426114"/>
    <lineage>
        <taxon>Bacteria</taxon>
        <taxon>Pseudomonadati</taxon>
        <taxon>Pseudomonadota</taxon>
        <taxon>Betaproteobacteria</taxon>
        <taxon>Burkholderiales</taxon>
        <taxon>Thiomonas</taxon>
    </lineage>
</organism>
<dbReference type="EMBL" id="CTRI01000013">
    <property type="protein sequence ID" value="CQR32610.1"/>
    <property type="molecule type" value="Genomic_DNA"/>
</dbReference>
<evidence type="ECO:0000256" key="2">
    <source>
        <dbReference type="ARBA" id="ARBA00022692"/>
    </source>
</evidence>
<dbReference type="Gene3D" id="3.10.450.230">
    <property type="entry name" value="VirB8 protein"/>
    <property type="match status" value="1"/>
</dbReference>
<evidence type="ECO:0000313" key="8">
    <source>
        <dbReference type="EMBL" id="CQR32610.1"/>
    </source>
</evidence>
<evidence type="ECO:0000259" key="7">
    <source>
        <dbReference type="Pfam" id="PF04335"/>
    </source>
</evidence>
<protein>
    <submittedName>
        <fullName evidence="8">Type IV secretory pathway, VirB8 component</fullName>
    </submittedName>
</protein>
<sequence length="300" mass="32784">MRKRSAPKLEGSALPSDQPACGLGPDAQHFGGHTMIGTKKPKEPSDKALESAYMREALSWETSREQSLLKSRRTAWIVAGAALFIAGIEALAVAGLTPLKTVQPYVIRVDSSTGLVDVPQPLTRAATPTEAMNRYFVQSYVTARESYDRDIASPRYEQVGLMSDSAVARDYMNGFSPANPTSPLNVYGQKGYVHIKIISVNFIKPNVAYVQFQRLSEKAGEQTPTTQQETATVEFKYENRKLTHAQRLINPLDFVVTHYSTAIMGAPVQLDDYTNAKPATKAAPLAIYPPPPVAASGERP</sequence>
<proteinExistence type="predicted"/>
<comment type="caution">
    <text evidence="8">The sequence shown here is derived from an EMBL/GenBank/DDBJ whole genome shotgun (WGS) entry which is preliminary data.</text>
</comment>
<name>A0ABP1Z2I4_THIA3</name>
<dbReference type="InterPro" id="IPR032710">
    <property type="entry name" value="NTF2-like_dom_sf"/>
</dbReference>
<evidence type="ECO:0000256" key="6">
    <source>
        <dbReference type="SAM" id="Phobius"/>
    </source>
</evidence>